<dbReference type="Pfam" id="PF01156">
    <property type="entry name" value="IU_nuc_hydro"/>
    <property type="match status" value="1"/>
</dbReference>
<dbReference type="InterPro" id="IPR023186">
    <property type="entry name" value="IUNH"/>
</dbReference>
<dbReference type="EMBL" id="KV454004">
    <property type="protein sequence ID" value="ODQ46112.1"/>
    <property type="molecule type" value="Genomic_DNA"/>
</dbReference>
<evidence type="ECO:0000256" key="2">
    <source>
        <dbReference type="ARBA" id="ARBA00022801"/>
    </source>
</evidence>
<evidence type="ECO:0000313" key="5">
    <source>
        <dbReference type="EMBL" id="ODQ46112.1"/>
    </source>
</evidence>
<dbReference type="InterPro" id="IPR015910">
    <property type="entry name" value="I/U_nuclsd_hydro_CS"/>
</dbReference>
<dbReference type="Gene3D" id="3.90.245.10">
    <property type="entry name" value="Ribonucleoside hydrolase-like"/>
    <property type="match status" value="1"/>
</dbReference>
<dbReference type="GO" id="GO:0006152">
    <property type="term" value="P:purine nucleoside catabolic process"/>
    <property type="evidence" value="ECO:0007669"/>
    <property type="project" value="TreeGrafter"/>
</dbReference>
<dbReference type="GO" id="GO:0070635">
    <property type="term" value="F:nicotinamide riboside hydrolase activity"/>
    <property type="evidence" value="ECO:0007669"/>
    <property type="project" value="EnsemblFungi"/>
</dbReference>
<dbReference type="GO" id="GO:0008477">
    <property type="term" value="F:purine nucleosidase activity"/>
    <property type="evidence" value="ECO:0007669"/>
    <property type="project" value="TreeGrafter"/>
</dbReference>
<dbReference type="GO" id="GO:0006216">
    <property type="term" value="P:cytidine catabolic process"/>
    <property type="evidence" value="ECO:0007669"/>
    <property type="project" value="EnsemblFungi"/>
</dbReference>
<dbReference type="GO" id="GO:0019358">
    <property type="term" value="P:nicotinate nucleotide salvage"/>
    <property type="evidence" value="ECO:0007669"/>
    <property type="project" value="EnsemblFungi"/>
</dbReference>
<keyword evidence="2" id="KW-0378">Hydrolase</keyword>
<dbReference type="AlphaFoldDB" id="A0A1E3NIZ5"/>
<feature type="domain" description="Inosine/uridine-preferring nucleoside hydrolase" evidence="4">
    <location>
        <begin position="9"/>
        <end position="319"/>
    </location>
</feature>
<protein>
    <recommendedName>
        <fullName evidence="4">Inosine/uridine-preferring nucleoside hydrolase domain-containing protein</fullName>
    </recommendedName>
</protein>
<dbReference type="STRING" id="763406.A0A1E3NIZ5"/>
<proteinExistence type="inferred from homology"/>
<dbReference type="SUPFAM" id="SSF53590">
    <property type="entry name" value="Nucleoside hydrolase"/>
    <property type="match status" value="1"/>
</dbReference>
<dbReference type="InterPro" id="IPR001910">
    <property type="entry name" value="Inosine/uridine_hydrolase_dom"/>
</dbReference>
<dbReference type="GO" id="GO:0005829">
    <property type="term" value="C:cytosol"/>
    <property type="evidence" value="ECO:0007669"/>
    <property type="project" value="TreeGrafter"/>
</dbReference>
<dbReference type="PANTHER" id="PTHR12304">
    <property type="entry name" value="INOSINE-URIDINE PREFERRING NUCLEOSIDE HYDROLASE"/>
    <property type="match status" value="1"/>
</dbReference>
<dbReference type="PANTHER" id="PTHR12304:SF4">
    <property type="entry name" value="URIDINE NUCLEOSIDASE"/>
    <property type="match status" value="1"/>
</dbReference>
<evidence type="ECO:0000313" key="6">
    <source>
        <dbReference type="Proteomes" id="UP000094455"/>
    </source>
</evidence>
<reference evidence="5 6" key="1">
    <citation type="journal article" date="2016" name="Proc. Natl. Acad. Sci. U.S.A.">
        <title>Comparative genomics of biotechnologically important yeasts.</title>
        <authorList>
            <person name="Riley R."/>
            <person name="Haridas S."/>
            <person name="Wolfe K.H."/>
            <person name="Lopes M.R."/>
            <person name="Hittinger C.T."/>
            <person name="Goeker M."/>
            <person name="Salamov A.A."/>
            <person name="Wisecaver J.H."/>
            <person name="Long T.M."/>
            <person name="Calvey C.H."/>
            <person name="Aerts A.L."/>
            <person name="Barry K.W."/>
            <person name="Choi C."/>
            <person name="Clum A."/>
            <person name="Coughlan A.Y."/>
            <person name="Deshpande S."/>
            <person name="Douglass A.P."/>
            <person name="Hanson S.J."/>
            <person name="Klenk H.-P."/>
            <person name="LaButti K.M."/>
            <person name="Lapidus A."/>
            <person name="Lindquist E.A."/>
            <person name="Lipzen A.M."/>
            <person name="Meier-Kolthoff J.P."/>
            <person name="Ohm R.A."/>
            <person name="Otillar R.P."/>
            <person name="Pangilinan J.L."/>
            <person name="Peng Y."/>
            <person name="Rokas A."/>
            <person name="Rosa C.A."/>
            <person name="Scheuner C."/>
            <person name="Sibirny A.A."/>
            <person name="Slot J.C."/>
            <person name="Stielow J.B."/>
            <person name="Sun H."/>
            <person name="Kurtzman C.P."/>
            <person name="Blackwell M."/>
            <person name="Grigoriev I.V."/>
            <person name="Jeffries T.W."/>
        </authorList>
    </citation>
    <scope>NUCLEOTIDE SEQUENCE [LARGE SCALE GENOMIC DNA]</scope>
    <source>
        <strain evidence="5 6">NRRL Y-2026</strain>
    </source>
</reference>
<evidence type="ECO:0000259" key="4">
    <source>
        <dbReference type="Pfam" id="PF01156"/>
    </source>
</evidence>
<dbReference type="OrthoDB" id="432381at2759"/>
<name>A0A1E3NIZ5_9ASCO</name>
<dbReference type="GO" id="GO:0034355">
    <property type="term" value="P:NAD+ biosynthetic process via the salvage pathway"/>
    <property type="evidence" value="ECO:0007669"/>
    <property type="project" value="EnsemblFungi"/>
</dbReference>
<keyword evidence="6" id="KW-1185">Reference proteome</keyword>
<dbReference type="GO" id="GO:0045437">
    <property type="term" value="F:uridine nucleosidase activity"/>
    <property type="evidence" value="ECO:0007669"/>
    <property type="project" value="EnsemblFungi"/>
</dbReference>
<dbReference type="InterPro" id="IPR036452">
    <property type="entry name" value="Ribo_hydro-like"/>
</dbReference>
<evidence type="ECO:0000256" key="1">
    <source>
        <dbReference type="ARBA" id="ARBA00009176"/>
    </source>
</evidence>
<keyword evidence="3" id="KW-0326">Glycosidase</keyword>
<dbReference type="GO" id="GO:0006218">
    <property type="term" value="P:uridine catabolic process"/>
    <property type="evidence" value="ECO:0007669"/>
    <property type="project" value="EnsemblFungi"/>
</dbReference>
<dbReference type="GeneID" id="30178234"/>
<sequence>MTNTGRIPVWLDCDPGQDDTVAIIIACYSVHFDLLGISTVHGNVSLQNTTCNALRVLTAIGKTEIPVYPGEAKPLDNYAEVFAADVHGKTGLNGSNLLPVSRMKPRNKSDFFPHLARVIEENEGRLNIVATGPLTNIATFFKQYPHLRSKINWLSVMGGGFEVFNINGNAEFNYFCDPFAAKEIVQDDILSRRMIQASLDITSKVFISSSIQEGVLDGKDVEQASNFRAMMYELIDSFNKRMLAKKLPDYKGPVIHDPVALVALLQFLGVTNELEFTYERRTFGVSIEPASYGTITGAKKDEQNGIYVLKDLSVSRFWQEVLAVYDAADKNAYMNSIPREELIEESVLGDC</sequence>
<dbReference type="PROSITE" id="PS01247">
    <property type="entry name" value="IUNH"/>
    <property type="match status" value="1"/>
</dbReference>
<dbReference type="Proteomes" id="UP000094455">
    <property type="component" value="Unassembled WGS sequence"/>
</dbReference>
<gene>
    <name evidence="5" type="ORF">PICMEDRAFT_17331</name>
</gene>
<accession>A0A1E3NIZ5</accession>
<dbReference type="GO" id="GO:0070636">
    <property type="term" value="F:nicotinic acid riboside hydrolase activity"/>
    <property type="evidence" value="ECO:0007669"/>
    <property type="project" value="EnsemblFungi"/>
</dbReference>
<dbReference type="RefSeq" id="XP_019017225.1">
    <property type="nucleotide sequence ID" value="XM_019161547.1"/>
</dbReference>
<dbReference type="GO" id="GO:0008655">
    <property type="term" value="P:pyrimidine-containing compound salvage"/>
    <property type="evidence" value="ECO:0007669"/>
    <property type="project" value="EnsemblFungi"/>
</dbReference>
<comment type="similarity">
    <text evidence="1">Belongs to the IUNH family.</text>
</comment>
<organism evidence="5 6">
    <name type="scientific">Pichia membranifaciens NRRL Y-2026</name>
    <dbReference type="NCBI Taxonomy" id="763406"/>
    <lineage>
        <taxon>Eukaryota</taxon>
        <taxon>Fungi</taxon>
        <taxon>Dikarya</taxon>
        <taxon>Ascomycota</taxon>
        <taxon>Saccharomycotina</taxon>
        <taxon>Pichiomycetes</taxon>
        <taxon>Pichiales</taxon>
        <taxon>Pichiaceae</taxon>
        <taxon>Pichia</taxon>
    </lineage>
</organism>
<evidence type="ECO:0000256" key="3">
    <source>
        <dbReference type="ARBA" id="ARBA00023295"/>
    </source>
</evidence>